<evidence type="ECO:0000313" key="13">
    <source>
        <dbReference type="Proteomes" id="UP000192468"/>
    </source>
</evidence>
<dbReference type="GO" id="GO:0005524">
    <property type="term" value="F:ATP binding"/>
    <property type="evidence" value="ECO:0007669"/>
    <property type="project" value="UniProtKB-KW"/>
</dbReference>
<comment type="function">
    <text evidence="7 10">Allows the formation of correctly charged Asn-tRNA(Asn) or Gln-tRNA(Gln) through the transamidation of misacylated Asp-tRNA(Asn) or Glu-tRNA(Gln) in organisms which lack either or both of asparaginyl-tRNA or glutaminyl-tRNA synthetases. The reaction takes place in the presence of glutamine and ATP through an activated phospho-Asp-tRNA(Asn) or phospho-Glu-tRNA(Gln).</text>
</comment>
<dbReference type="Pfam" id="PF02934">
    <property type="entry name" value="GatB_N"/>
    <property type="match status" value="1"/>
</dbReference>
<dbReference type="SUPFAM" id="SSF89095">
    <property type="entry name" value="GatB/YqeY motif"/>
    <property type="match status" value="1"/>
</dbReference>
<dbReference type="GO" id="GO:0016740">
    <property type="term" value="F:transferase activity"/>
    <property type="evidence" value="ECO:0007669"/>
    <property type="project" value="UniProtKB-KW"/>
</dbReference>
<comment type="similarity">
    <text evidence="1 10">Belongs to the GatB/GatE family. GatB subfamily.</text>
</comment>
<dbReference type="NCBIfam" id="NF004014">
    <property type="entry name" value="PRK05477.1-4"/>
    <property type="match status" value="1"/>
</dbReference>
<keyword evidence="3 10" id="KW-0436">Ligase</keyword>
<feature type="domain" description="Asn/Gln amidotransferase" evidence="11">
    <location>
        <begin position="329"/>
        <end position="476"/>
    </location>
</feature>
<reference evidence="12 13" key="1">
    <citation type="submission" date="2017-04" db="EMBL/GenBank/DDBJ databases">
        <authorList>
            <person name="Afonso C.L."/>
            <person name="Miller P.J."/>
            <person name="Scott M.A."/>
            <person name="Spackman E."/>
            <person name="Goraichik I."/>
            <person name="Dimitrov K.M."/>
            <person name="Suarez D.L."/>
            <person name="Swayne D.E."/>
        </authorList>
    </citation>
    <scope>NUCLEOTIDE SEQUENCE [LARGE SCALE GENOMIC DNA]</scope>
    <source>
        <strain evidence="12 13">DSM 12555</strain>
    </source>
</reference>
<dbReference type="InterPro" id="IPR017958">
    <property type="entry name" value="Gln-tRNA_amidoTrfase_suB_CS"/>
</dbReference>
<keyword evidence="6 10" id="KW-0648">Protein biosynthesis</keyword>
<evidence type="ECO:0000256" key="3">
    <source>
        <dbReference type="ARBA" id="ARBA00022598"/>
    </source>
</evidence>
<dbReference type="InterPro" id="IPR004413">
    <property type="entry name" value="GatB"/>
</dbReference>
<dbReference type="Proteomes" id="UP000192468">
    <property type="component" value="Unassembled WGS sequence"/>
</dbReference>
<dbReference type="InterPro" id="IPR003789">
    <property type="entry name" value="Asn/Gln_tRNA_amidoTrase-B-like"/>
</dbReference>
<evidence type="ECO:0000256" key="8">
    <source>
        <dbReference type="ARBA" id="ARBA00047380"/>
    </source>
</evidence>
<comment type="subunit">
    <text evidence="2 10">Heterotrimer of A, B and C subunits.</text>
</comment>
<evidence type="ECO:0000256" key="1">
    <source>
        <dbReference type="ARBA" id="ARBA00005306"/>
    </source>
</evidence>
<evidence type="ECO:0000256" key="2">
    <source>
        <dbReference type="ARBA" id="ARBA00011123"/>
    </source>
</evidence>
<dbReference type="NCBIfam" id="NF004012">
    <property type="entry name" value="PRK05477.1-2"/>
    <property type="match status" value="1"/>
</dbReference>
<organism evidence="12 13">
    <name type="scientific">Clostridium acidisoli DSM 12555</name>
    <dbReference type="NCBI Taxonomy" id="1121291"/>
    <lineage>
        <taxon>Bacteria</taxon>
        <taxon>Bacillati</taxon>
        <taxon>Bacillota</taxon>
        <taxon>Clostridia</taxon>
        <taxon>Eubacteriales</taxon>
        <taxon>Clostridiaceae</taxon>
        <taxon>Clostridium</taxon>
    </lineage>
</organism>
<sequence length="479" mass="54347">MSYETIIGLEIHAELKTKTKIFCNCSTKFGAKPNENTCPICMGLPGTLPVLNEEVVHLAVKAGTALNCKINKLNKMDRKNYFYPDLPKAYQISQFDLPICGAGHVDIETDDGKRIVRLNRIHIEEDAGKLVHMEYEPYSLIDYNRVGVPLIEIVTEPDMHSPQEAVTFFRTIKSILEYGGISDCRMEEGSLRCDANISLRKVGQQELNTKVEMKNISSFRELQKALEKEEKRQKELYDYGEEFRIVQETRRWDAGKGKTVSMRTKEDANDYRYFPEPDIIPIVVKDSLIESVIADMPELPVQRRERFINGYGLTEKEVDILISDKFLSEYYEGLVNLGADKKSACNWLLTDMFRLVKEKEIEFQDIPVKKEDMASLLKMVETKKLSVTAAKGVFEDMFNTGKHPEEIVKEKGLGQISDSGAIEEIAVAVLEANPQSISDYKAGKTQAVGYLVGQVMKQSKGKANPQMAREILENKIKDM</sequence>
<dbReference type="SMART" id="SM00845">
    <property type="entry name" value="GatB_Yqey"/>
    <property type="match status" value="1"/>
</dbReference>
<evidence type="ECO:0000256" key="5">
    <source>
        <dbReference type="ARBA" id="ARBA00022840"/>
    </source>
</evidence>
<evidence type="ECO:0000256" key="6">
    <source>
        <dbReference type="ARBA" id="ARBA00022917"/>
    </source>
</evidence>
<dbReference type="Gene3D" id="1.10.150.380">
    <property type="entry name" value="GatB domain, N-terminal subdomain"/>
    <property type="match status" value="1"/>
</dbReference>
<gene>
    <name evidence="10" type="primary">gatB</name>
    <name evidence="12" type="ORF">SAMN02745134_02853</name>
</gene>
<dbReference type="EC" id="6.3.5.-" evidence="10"/>
<dbReference type="FunFam" id="1.10.10.410:FF:000001">
    <property type="entry name" value="Aspartyl/glutamyl-tRNA(Asn/Gln) amidotransferase subunit B"/>
    <property type="match status" value="1"/>
</dbReference>
<dbReference type="GO" id="GO:0006412">
    <property type="term" value="P:translation"/>
    <property type="evidence" value="ECO:0007669"/>
    <property type="project" value="UniProtKB-UniRule"/>
</dbReference>
<comment type="catalytic activity">
    <reaction evidence="8 10">
        <text>L-aspartyl-tRNA(Asn) + L-glutamine + ATP + H2O = L-asparaginyl-tRNA(Asn) + L-glutamate + ADP + phosphate + 2 H(+)</text>
        <dbReference type="Rhea" id="RHEA:14513"/>
        <dbReference type="Rhea" id="RHEA-COMP:9674"/>
        <dbReference type="Rhea" id="RHEA-COMP:9677"/>
        <dbReference type="ChEBI" id="CHEBI:15377"/>
        <dbReference type="ChEBI" id="CHEBI:15378"/>
        <dbReference type="ChEBI" id="CHEBI:29985"/>
        <dbReference type="ChEBI" id="CHEBI:30616"/>
        <dbReference type="ChEBI" id="CHEBI:43474"/>
        <dbReference type="ChEBI" id="CHEBI:58359"/>
        <dbReference type="ChEBI" id="CHEBI:78515"/>
        <dbReference type="ChEBI" id="CHEBI:78516"/>
        <dbReference type="ChEBI" id="CHEBI:456216"/>
    </reaction>
</comment>
<dbReference type="InterPro" id="IPR042114">
    <property type="entry name" value="GatB_C_1"/>
</dbReference>
<dbReference type="STRING" id="1121291.SAMN02745134_02853"/>
<dbReference type="InterPro" id="IPR018027">
    <property type="entry name" value="Asn/Gln_amidotransferase"/>
</dbReference>
<dbReference type="GO" id="GO:0050566">
    <property type="term" value="F:asparaginyl-tRNA synthase (glutamine-hydrolyzing) activity"/>
    <property type="evidence" value="ECO:0007669"/>
    <property type="project" value="RHEA"/>
</dbReference>
<evidence type="ECO:0000256" key="10">
    <source>
        <dbReference type="HAMAP-Rule" id="MF_00121"/>
    </source>
</evidence>
<accession>A0A1W1XR62</accession>
<keyword evidence="5 10" id="KW-0067">ATP-binding</keyword>
<dbReference type="OrthoDB" id="9804078at2"/>
<evidence type="ECO:0000259" key="11">
    <source>
        <dbReference type="SMART" id="SM00845"/>
    </source>
</evidence>
<dbReference type="GO" id="GO:0050567">
    <property type="term" value="F:glutaminyl-tRNA synthase (glutamine-hydrolyzing) activity"/>
    <property type="evidence" value="ECO:0007669"/>
    <property type="project" value="UniProtKB-UniRule"/>
</dbReference>
<dbReference type="HAMAP" id="MF_00121">
    <property type="entry name" value="GatB"/>
    <property type="match status" value="1"/>
</dbReference>
<dbReference type="AlphaFoldDB" id="A0A1W1XR62"/>
<dbReference type="Pfam" id="PF02637">
    <property type="entry name" value="GatB_Yqey"/>
    <property type="match status" value="1"/>
</dbReference>
<name>A0A1W1XR62_9CLOT</name>
<evidence type="ECO:0000256" key="9">
    <source>
        <dbReference type="ARBA" id="ARBA00047913"/>
    </source>
</evidence>
<dbReference type="InterPro" id="IPR014746">
    <property type="entry name" value="Gln_synth/guanido_kin_cat_dom"/>
</dbReference>
<dbReference type="InterPro" id="IPR017959">
    <property type="entry name" value="Asn/Gln-tRNA_amidoTrfase_suB/E"/>
</dbReference>
<comment type="catalytic activity">
    <reaction evidence="9 10">
        <text>L-glutamyl-tRNA(Gln) + L-glutamine + ATP + H2O = L-glutaminyl-tRNA(Gln) + L-glutamate + ADP + phosphate + H(+)</text>
        <dbReference type="Rhea" id="RHEA:17521"/>
        <dbReference type="Rhea" id="RHEA-COMP:9681"/>
        <dbReference type="Rhea" id="RHEA-COMP:9684"/>
        <dbReference type="ChEBI" id="CHEBI:15377"/>
        <dbReference type="ChEBI" id="CHEBI:15378"/>
        <dbReference type="ChEBI" id="CHEBI:29985"/>
        <dbReference type="ChEBI" id="CHEBI:30616"/>
        <dbReference type="ChEBI" id="CHEBI:43474"/>
        <dbReference type="ChEBI" id="CHEBI:58359"/>
        <dbReference type="ChEBI" id="CHEBI:78520"/>
        <dbReference type="ChEBI" id="CHEBI:78521"/>
        <dbReference type="ChEBI" id="CHEBI:456216"/>
    </reaction>
</comment>
<protein>
    <recommendedName>
        <fullName evidence="10">Aspartyl/glutamyl-tRNA(Asn/Gln) amidotransferase subunit B</fullName>
        <shortName evidence="10">Asp/Glu-ADT subunit B</shortName>
        <ecNumber evidence="10">6.3.5.-</ecNumber>
    </recommendedName>
</protein>
<dbReference type="NCBIfam" id="TIGR00133">
    <property type="entry name" value="gatB"/>
    <property type="match status" value="1"/>
</dbReference>
<keyword evidence="12" id="KW-0808">Transferase</keyword>
<dbReference type="InterPro" id="IPR023168">
    <property type="entry name" value="GatB_Yqey_C_2"/>
</dbReference>
<proteinExistence type="inferred from homology"/>
<evidence type="ECO:0000256" key="7">
    <source>
        <dbReference type="ARBA" id="ARBA00024799"/>
    </source>
</evidence>
<dbReference type="PANTHER" id="PTHR11659">
    <property type="entry name" value="GLUTAMYL-TRNA GLN AMIDOTRANSFERASE SUBUNIT B MITOCHONDRIAL AND PROKARYOTIC PET112-RELATED"/>
    <property type="match status" value="1"/>
</dbReference>
<dbReference type="PROSITE" id="PS01234">
    <property type="entry name" value="GATB"/>
    <property type="match status" value="1"/>
</dbReference>
<keyword evidence="4 10" id="KW-0547">Nucleotide-binding</keyword>
<keyword evidence="13" id="KW-1185">Reference proteome</keyword>
<dbReference type="SUPFAM" id="SSF55931">
    <property type="entry name" value="Glutamine synthetase/guanido kinase"/>
    <property type="match status" value="1"/>
</dbReference>
<dbReference type="Gene3D" id="1.10.10.410">
    <property type="match status" value="1"/>
</dbReference>
<evidence type="ECO:0000256" key="4">
    <source>
        <dbReference type="ARBA" id="ARBA00022741"/>
    </source>
</evidence>
<dbReference type="InterPro" id="IPR006075">
    <property type="entry name" value="Asn/Gln-tRNA_Trfase_suB/E_cat"/>
</dbReference>
<evidence type="ECO:0000313" key="12">
    <source>
        <dbReference type="EMBL" id="SMC26480.1"/>
    </source>
</evidence>
<dbReference type="RefSeq" id="WP_084116658.1">
    <property type="nucleotide sequence ID" value="NZ_FWXH01000013.1"/>
</dbReference>
<dbReference type="EMBL" id="FWXH01000013">
    <property type="protein sequence ID" value="SMC26480.1"/>
    <property type="molecule type" value="Genomic_DNA"/>
</dbReference>